<dbReference type="EMBL" id="CP041616">
    <property type="protein sequence ID" value="QDO88816.1"/>
    <property type="molecule type" value="Genomic_DNA"/>
</dbReference>
<feature type="compositionally biased region" description="Basic and acidic residues" evidence="1">
    <location>
        <begin position="117"/>
        <end position="126"/>
    </location>
</feature>
<evidence type="ECO:0000256" key="1">
    <source>
        <dbReference type="SAM" id="MobiDB-lite"/>
    </source>
</evidence>
<protein>
    <submittedName>
        <fullName evidence="3">DUF3099 domain-containing protein</fullName>
    </submittedName>
</protein>
<organism evidence="3 4">
    <name type="scientific">Ornithinimicrobium ciconiae</name>
    <dbReference type="NCBI Taxonomy" id="2594265"/>
    <lineage>
        <taxon>Bacteria</taxon>
        <taxon>Bacillati</taxon>
        <taxon>Actinomycetota</taxon>
        <taxon>Actinomycetes</taxon>
        <taxon>Micrococcales</taxon>
        <taxon>Ornithinimicrobiaceae</taxon>
        <taxon>Ornithinimicrobium</taxon>
    </lineage>
</organism>
<keyword evidence="2" id="KW-1133">Transmembrane helix</keyword>
<feature type="region of interest" description="Disordered" evidence="1">
    <location>
        <begin position="78"/>
        <end position="151"/>
    </location>
</feature>
<feature type="transmembrane region" description="Helical" evidence="2">
    <location>
        <begin position="53"/>
        <end position="75"/>
    </location>
</feature>
<evidence type="ECO:0000313" key="4">
    <source>
        <dbReference type="Proteomes" id="UP000315395"/>
    </source>
</evidence>
<dbReference type="Pfam" id="PF11298">
    <property type="entry name" value="DUF3099"/>
    <property type="match status" value="1"/>
</dbReference>
<feature type="compositionally biased region" description="Low complexity" evidence="1">
    <location>
        <begin position="79"/>
        <end position="89"/>
    </location>
</feature>
<gene>
    <name evidence="3" type="ORF">FNH13_11185</name>
</gene>
<feature type="compositionally biased region" description="Low complexity" evidence="1">
    <location>
        <begin position="127"/>
        <end position="137"/>
    </location>
</feature>
<keyword evidence="2" id="KW-0812">Transmembrane</keyword>
<dbReference type="OrthoDB" id="4868138at2"/>
<dbReference type="RefSeq" id="WP_143783493.1">
    <property type="nucleotide sequence ID" value="NZ_CP041616.1"/>
</dbReference>
<sequence>MRSKRVAQGVTTLRRSPKEDREARLRTYLIAMAVRTVSFPLAVWALLSGWVVPGLILAAAATFLPQIAVTIANVADNRTTGTGTVTSPTQALPPGPGVQHPPGETPHGPSQGQAQQSDERPEHGQDTQDTQGQQDGQDTQDEQGQGHDAGL</sequence>
<dbReference type="AlphaFoldDB" id="A0A516GBB6"/>
<dbReference type="KEGG" id="orz:FNH13_11185"/>
<dbReference type="Proteomes" id="UP000315395">
    <property type="component" value="Chromosome"/>
</dbReference>
<accession>A0A516GBB6</accession>
<keyword evidence="2" id="KW-0472">Membrane</keyword>
<keyword evidence="4" id="KW-1185">Reference proteome</keyword>
<proteinExistence type="predicted"/>
<reference evidence="3 4" key="1">
    <citation type="submission" date="2019-07" db="EMBL/GenBank/DDBJ databases">
        <title>complete genome sequencing of Ornithinimicrobium sp. H23M54.</title>
        <authorList>
            <person name="Bae J.-W."/>
            <person name="Lee S.-Y."/>
        </authorList>
    </citation>
    <scope>NUCLEOTIDE SEQUENCE [LARGE SCALE GENOMIC DNA]</scope>
    <source>
        <strain evidence="3 4">H23M54</strain>
    </source>
</reference>
<name>A0A516GBB6_9MICO</name>
<evidence type="ECO:0000313" key="3">
    <source>
        <dbReference type="EMBL" id="QDO88816.1"/>
    </source>
</evidence>
<evidence type="ECO:0000256" key="2">
    <source>
        <dbReference type="SAM" id="Phobius"/>
    </source>
</evidence>
<dbReference type="InterPro" id="IPR021449">
    <property type="entry name" value="DUF3099"/>
</dbReference>
<feature type="transmembrane region" description="Helical" evidence="2">
    <location>
        <begin position="25"/>
        <end position="47"/>
    </location>
</feature>